<keyword evidence="6" id="KW-0862">Zinc</keyword>
<keyword evidence="8" id="KW-0539">Nucleus</keyword>
<keyword evidence="2" id="KW-0808">Transferase</keyword>
<evidence type="ECO:0000313" key="11">
    <source>
        <dbReference type="Proteomes" id="UP000177625"/>
    </source>
</evidence>
<proteinExistence type="predicted"/>
<dbReference type="GO" id="GO:0042276">
    <property type="term" value="P:error-prone translesion synthesis"/>
    <property type="evidence" value="ECO:0007669"/>
    <property type="project" value="TreeGrafter"/>
</dbReference>
<organism evidence="10 11">
    <name type="scientific">Rhynchosporium secalis</name>
    <name type="common">Barley scald fungus</name>
    <dbReference type="NCBI Taxonomy" id="38038"/>
    <lineage>
        <taxon>Eukaryota</taxon>
        <taxon>Fungi</taxon>
        <taxon>Dikarya</taxon>
        <taxon>Ascomycota</taxon>
        <taxon>Pezizomycotina</taxon>
        <taxon>Leotiomycetes</taxon>
        <taxon>Helotiales</taxon>
        <taxon>Ploettnerulaceae</taxon>
        <taxon>Rhynchosporium</taxon>
    </lineage>
</organism>
<dbReference type="InterPro" id="IPR001126">
    <property type="entry name" value="UmuC"/>
</dbReference>
<dbReference type="InterPro" id="IPR043502">
    <property type="entry name" value="DNA/RNA_pol_sf"/>
</dbReference>
<comment type="subcellular location">
    <subcellularLocation>
        <location evidence="1">Nucleus</location>
    </subcellularLocation>
</comment>
<gene>
    <name evidence="10" type="ORF">RSE6_11406</name>
</gene>
<evidence type="ECO:0000256" key="1">
    <source>
        <dbReference type="ARBA" id="ARBA00004123"/>
    </source>
</evidence>
<name>A0A1E1MMX3_RHYSE</name>
<evidence type="ECO:0000256" key="8">
    <source>
        <dbReference type="ARBA" id="ARBA00023242"/>
    </source>
</evidence>
<dbReference type="Gene3D" id="3.40.1170.60">
    <property type="match status" value="1"/>
</dbReference>
<dbReference type="GO" id="GO:0070987">
    <property type="term" value="P:error-free translesion synthesis"/>
    <property type="evidence" value="ECO:0007669"/>
    <property type="project" value="UniProtKB-ARBA"/>
</dbReference>
<evidence type="ECO:0000256" key="3">
    <source>
        <dbReference type="ARBA" id="ARBA00022723"/>
    </source>
</evidence>
<evidence type="ECO:0000256" key="5">
    <source>
        <dbReference type="ARBA" id="ARBA00022771"/>
    </source>
</evidence>
<evidence type="ECO:0000313" key="10">
    <source>
        <dbReference type="EMBL" id="CZT50427.1"/>
    </source>
</evidence>
<dbReference type="Pfam" id="PF00817">
    <property type="entry name" value="IMS"/>
    <property type="match status" value="1"/>
</dbReference>
<dbReference type="GO" id="GO:0006281">
    <property type="term" value="P:DNA repair"/>
    <property type="evidence" value="ECO:0007669"/>
    <property type="project" value="UniProtKB-KW"/>
</dbReference>
<dbReference type="GO" id="GO:0005634">
    <property type="term" value="C:nucleus"/>
    <property type="evidence" value="ECO:0007669"/>
    <property type="project" value="UniProtKB-SubCell"/>
</dbReference>
<evidence type="ECO:0000256" key="4">
    <source>
        <dbReference type="ARBA" id="ARBA00022763"/>
    </source>
</evidence>
<dbReference type="PANTHER" id="PTHR45873">
    <property type="entry name" value="DNA POLYMERASE ETA"/>
    <property type="match status" value="1"/>
</dbReference>
<accession>A0A1E1MMX3</accession>
<dbReference type="PROSITE" id="PS50173">
    <property type="entry name" value="UMUC"/>
    <property type="match status" value="1"/>
</dbReference>
<dbReference type="Proteomes" id="UP000177625">
    <property type="component" value="Unassembled WGS sequence"/>
</dbReference>
<dbReference type="SUPFAM" id="SSF56672">
    <property type="entry name" value="DNA/RNA polymerases"/>
    <property type="match status" value="1"/>
</dbReference>
<dbReference type="GO" id="GO:0007064">
    <property type="term" value="P:mitotic sister chromatid cohesion"/>
    <property type="evidence" value="ECO:0007669"/>
    <property type="project" value="UniProtKB-ARBA"/>
</dbReference>
<evidence type="ECO:0000259" key="9">
    <source>
        <dbReference type="PROSITE" id="PS50173"/>
    </source>
</evidence>
<keyword evidence="7" id="KW-0234">DNA repair</keyword>
<keyword evidence="5" id="KW-0863">Zinc-finger</keyword>
<protein>
    <recommendedName>
        <fullName evidence="9">UmuC domain-containing protein</fullName>
    </recommendedName>
</protein>
<reference evidence="11" key="1">
    <citation type="submission" date="2016-03" db="EMBL/GenBank/DDBJ databases">
        <authorList>
            <person name="Guldener U."/>
        </authorList>
    </citation>
    <scope>NUCLEOTIDE SEQUENCE [LARGE SCALE GENOMIC DNA]</scope>
</reference>
<keyword evidence="11" id="KW-1185">Reference proteome</keyword>
<sequence length="211" mass="23973">MQEPTSDPSPADGPKSQFTHRDLTRLGKYSQHFPSRVIALVDYDAFYAQYQTVRLKLPASQPLAVQQWHAIIALNYPARGHGFSRGASVEEVKKLCPNIVLQHVATWREGESSWAYREDASDPEKMKKDKAALDPYRIESRRSLNVITNHLPPAPLQRIEKLASQEDPEKCLPLPSQDHRHKMLSTGRQIILWHFPMKTKKLGSLAGTTSR</sequence>
<dbReference type="GO" id="GO:0005657">
    <property type="term" value="C:replication fork"/>
    <property type="evidence" value="ECO:0007669"/>
    <property type="project" value="UniProtKB-ARBA"/>
</dbReference>
<dbReference type="FunFam" id="3.40.1170.60:FF:000008">
    <property type="entry name" value="DNA polymerase eta subunit"/>
    <property type="match status" value="1"/>
</dbReference>
<dbReference type="GO" id="GO:0003887">
    <property type="term" value="F:DNA-directed DNA polymerase activity"/>
    <property type="evidence" value="ECO:0007669"/>
    <property type="project" value="TreeGrafter"/>
</dbReference>
<dbReference type="PANTHER" id="PTHR45873:SF1">
    <property type="entry name" value="DNA POLYMERASE ETA"/>
    <property type="match status" value="1"/>
</dbReference>
<evidence type="ECO:0000256" key="2">
    <source>
        <dbReference type="ARBA" id="ARBA00022679"/>
    </source>
</evidence>
<dbReference type="InterPro" id="IPR052230">
    <property type="entry name" value="DNA_polymerase_eta"/>
</dbReference>
<evidence type="ECO:0000256" key="6">
    <source>
        <dbReference type="ARBA" id="ARBA00022833"/>
    </source>
</evidence>
<feature type="domain" description="UmuC" evidence="9">
    <location>
        <begin position="38"/>
        <end position="166"/>
    </location>
</feature>
<dbReference type="EMBL" id="FJVC01000431">
    <property type="protein sequence ID" value="CZT50427.1"/>
    <property type="molecule type" value="Genomic_DNA"/>
</dbReference>
<dbReference type="GO" id="GO:0035861">
    <property type="term" value="C:site of double-strand break"/>
    <property type="evidence" value="ECO:0007669"/>
    <property type="project" value="TreeGrafter"/>
</dbReference>
<keyword evidence="4" id="KW-0227">DNA damage</keyword>
<dbReference type="AlphaFoldDB" id="A0A1E1MMX3"/>
<keyword evidence="3" id="KW-0479">Metal-binding</keyword>
<dbReference type="GO" id="GO:0008270">
    <property type="term" value="F:zinc ion binding"/>
    <property type="evidence" value="ECO:0007669"/>
    <property type="project" value="UniProtKB-KW"/>
</dbReference>
<dbReference type="GO" id="GO:0009314">
    <property type="term" value="P:response to radiation"/>
    <property type="evidence" value="ECO:0007669"/>
    <property type="project" value="TreeGrafter"/>
</dbReference>
<evidence type="ECO:0000256" key="7">
    <source>
        <dbReference type="ARBA" id="ARBA00023204"/>
    </source>
</evidence>